<reference evidence="2" key="2">
    <citation type="submission" date="2017-06" db="EMBL/GenBank/DDBJ databases">
        <title>WGS assembly of Brachypodium distachyon.</title>
        <authorList>
            <consortium name="The International Brachypodium Initiative"/>
            <person name="Lucas S."/>
            <person name="Harmon-Smith M."/>
            <person name="Lail K."/>
            <person name="Tice H."/>
            <person name="Grimwood J."/>
            <person name="Bruce D."/>
            <person name="Barry K."/>
            <person name="Shu S."/>
            <person name="Lindquist E."/>
            <person name="Wang M."/>
            <person name="Pitluck S."/>
            <person name="Vogel J.P."/>
            <person name="Garvin D.F."/>
            <person name="Mockler T.C."/>
            <person name="Schmutz J."/>
            <person name="Rokhsar D."/>
            <person name="Bevan M.W."/>
        </authorList>
    </citation>
    <scope>NUCLEOTIDE SEQUENCE</scope>
    <source>
        <strain evidence="2">Bd21</strain>
    </source>
</reference>
<accession>I1ISK1</accession>
<evidence type="ECO:0000256" key="1">
    <source>
        <dbReference type="SAM" id="Phobius"/>
    </source>
</evidence>
<dbReference type="AlphaFoldDB" id="I1ISK1"/>
<evidence type="ECO:0008006" key="5">
    <source>
        <dbReference type="Google" id="ProtNLM"/>
    </source>
</evidence>
<dbReference type="HOGENOM" id="CLU_2309953_0_0_1"/>
<evidence type="ECO:0000313" key="2">
    <source>
        <dbReference type="EMBL" id="KQJ91363.1"/>
    </source>
</evidence>
<dbReference type="InParanoid" id="I1ISK1"/>
<feature type="transmembrane region" description="Helical" evidence="1">
    <location>
        <begin position="64"/>
        <end position="88"/>
    </location>
</feature>
<reference evidence="3" key="3">
    <citation type="submission" date="2018-08" db="UniProtKB">
        <authorList>
            <consortium name="EnsemblPlants"/>
        </authorList>
    </citation>
    <scope>IDENTIFICATION</scope>
    <source>
        <strain evidence="3">cv. Bd21</strain>
    </source>
</reference>
<protein>
    <recommendedName>
        <fullName evidence="5">PGG domain-containing protein</fullName>
    </recommendedName>
</protein>
<evidence type="ECO:0000313" key="3">
    <source>
        <dbReference type="EnsemblPlants" id="KQJ91363"/>
    </source>
</evidence>
<dbReference type="Proteomes" id="UP000008810">
    <property type="component" value="Chromosome 4"/>
</dbReference>
<organism evidence="2">
    <name type="scientific">Brachypodium distachyon</name>
    <name type="common">Purple false brome</name>
    <name type="synonym">Trachynia distachya</name>
    <dbReference type="NCBI Taxonomy" id="15368"/>
    <lineage>
        <taxon>Eukaryota</taxon>
        <taxon>Viridiplantae</taxon>
        <taxon>Streptophyta</taxon>
        <taxon>Embryophyta</taxon>
        <taxon>Tracheophyta</taxon>
        <taxon>Spermatophyta</taxon>
        <taxon>Magnoliopsida</taxon>
        <taxon>Liliopsida</taxon>
        <taxon>Poales</taxon>
        <taxon>Poaceae</taxon>
        <taxon>BOP clade</taxon>
        <taxon>Pooideae</taxon>
        <taxon>Stipodae</taxon>
        <taxon>Brachypodieae</taxon>
        <taxon>Brachypodium</taxon>
    </lineage>
</organism>
<evidence type="ECO:0000313" key="4">
    <source>
        <dbReference type="Proteomes" id="UP000008810"/>
    </source>
</evidence>
<dbReference type="EnsemblPlants" id="KQJ91363">
    <property type="protein sequence ID" value="KQJ91363"/>
    <property type="gene ID" value="BRADI_4g37185v3"/>
</dbReference>
<keyword evidence="1" id="KW-1133">Transmembrane helix</keyword>
<keyword evidence="1" id="KW-0472">Membrane</keyword>
<gene>
    <name evidence="2" type="ORF">BRADI_4g37185v3</name>
</gene>
<feature type="transmembrane region" description="Helical" evidence="1">
    <location>
        <begin position="38"/>
        <end position="58"/>
    </location>
</feature>
<sequence length="100" mass="11408">MAVDKWVTVVEHSKEMVGEKAAAAARAAHESKEYRRSLVDIGLTLLIGVVFMLLSFLVPEISKVWQILCWQTTMISFACAVFFTWIHLRDFHPKVESSRV</sequence>
<keyword evidence="4" id="KW-1185">Reference proteome</keyword>
<dbReference type="EMBL" id="CM000883">
    <property type="protein sequence ID" value="KQJ91363.1"/>
    <property type="molecule type" value="Genomic_DNA"/>
</dbReference>
<keyword evidence="1" id="KW-0812">Transmembrane</keyword>
<name>I1ISK1_BRADI</name>
<reference evidence="2 3" key="1">
    <citation type="journal article" date="2010" name="Nature">
        <title>Genome sequencing and analysis of the model grass Brachypodium distachyon.</title>
        <authorList>
            <consortium name="International Brachypodium Initiative"/>
        </authorList>
    </citation>
    <scope>NUCLEOTIDE SEQUENCE [LARGE SCALE GENOMIC DNA]</scope>
    <source>
        <strain evidence="2 3">Bd21</strain>
    </source>
</reference>
<dbReference type="OMA" id="PEISKVW"/>
<proteinExistence type="predicted"/>
<dbReference type="Gramene" id="KQJ91363">
    <property type="protein sequence ID" value="KQJ91363"/>
    <property type="gene ID" value="BRADI_4g37185v3"/>
</dbReference>